<sequence length="417" mass="43967">MVSTLVAKGSRNAAAGRPPAEVFKTLAADAIAALGEPAATVRVADLGKGLRKAPSLYLLCLYAAVAALSAAVLALYLVRGTGSEVAMPDGQPAILTPATSGAGDAAPRVISPETAPALPAVPQGFDFGNEGIGRMAVPETLGLPETVPPASVPAPEAAAPQAEVAALPTVPREVAPSALLPAWRRNAVPPPPIAGRPMIAIIIDDMGNSMSSFERILSFDKPLTLSFFPHVENVQAQVDRARAAGFEAMAHIPMEPVLPLDPGPNALLAGLGLNELRSRLDWHLARIDGVVGVNNHMGSLVTADQDAMTVVMDELSRRGLLFVDSRTSAKSVAGPLARRMQLPNVDRDVFIDYEDVQGSIQEQLEILERKAKKYGFAVGIGHPRPMTLDMLEPWLKSIEDRGFVIVPVTTIVKSLRG</sequence>
<dbReference type="CDD" id="cd10936">
    <property type="entry name" value="CE4_DAC2"/>
    <property type="match status" value="1"/>
</dbReference>
<organism evidence="2 3">
    <name type="scientific">Futiania mangrovi</name>
    <dbReference type="NCBI Taxonomy" id="2959716"/>
    <lineage>
        <taxon>Bacteria</taxon>
        <taxon>Pseudomonadati</taxon>
        <taxon>Pseudomonadota</taxon>
        <taxon>Alphaproteobacteria</taxon>
        <taxon>Futianiales</taxon>
        <taxon>Futianiaceae</taxon>
        <taxon>Futiania</taxon>
    </lineage>
</organism>
<comment type="caution">
    <text evidence="2">The sequence shown here is derived from an EMBL/GenBank/DDBJ whole genome shotgun (WGS) entry which is preliminary data.</text>
</comment>
<keyword evidence="3" id="KW-1185">Reference proteome</keyword>
<gene>
    <name evidence="2" type="ORF">NJQ99_05215</name>
</gene>
<dbReference type="InterPro" id="IPR006837">
    <property type="entry name" value="Divergent_DAC"/>
</dbReference>
<protein>
    <submittedName>
        <fullName evidence="2">Divergent polysaccharide deacetylase family protein</fullName>
    </submittedName>
</protein>
<dbReference type="EMBL" id="JAMZFT010000001">
    <property type="protein sequence ID" value="MCP1335802.1"/>
    <property type="molecule type" value="Genomic_DNA"/>
</dbReference>
<dbReference type="Pfam" id="PF04748">
    <property type="entry name" value="Polysacc_deac_2"/>
    <property type="match status" value="1"/>
</dbReference>
<dbReference type="SUPFAM" id="SSF88713">
    <property type="entry name" value="Glycoside hydrolase/deacetylase"/>
    <property type="match status" value="1"/>
</dbReference>
<dbReference type="AlphaFoldDB" id="A0A9J6PI91"/>
<reference evidence="2" key="1">
    <citation type="submission" date="2022-06" db="EMBL/GenBank/DDBJ databases">
        <title>Isolation and Genomics of Futiania mangrovii gen. nov., sp. nov., a Rare and Metabolically-versatile member in the Class Alphaproteobacteria.</title>
        <authorList>
            <person name="Liu L."/>
            <person name="Huang W.-C."/>
            <person name="Pan J."/>
            <person name="Li J."/>
            <person name="Huang Y."/>
            <person name="Du H."/>
            <person name="Liu Y."/>
            <person name="Li M."/>
        </authorList>
    </citation>
    <scope>NUCLEOTIDE SEQUENCE</scope>
    <source>
        <strain evidence="2">FT118</strain>
    </source>
</reference>
<dbReference type="InterPro" id="IPR011330">
    <property type="entry name" value="Glyco_hydro/deAcase_b/a-brl"/>
</dbReference>
<keyword evidence="1" id="KW-1133">Transmembrane helix</keyword>
<proteinExistence type="predicted"/>
<keyword evidence="1" id="KW-0812">Transmembrane</keyword>
<dbReference type="Proteomes" id="UP001055804">
    <property type="component" value="Unassembled WGS sequence"/>
</dbReference>
<dbReference type="PANTHER" id="PTHR30105">
    <property type="entry name" value="UNCHARACTERIZED YIBQ-RELATED"/>
    <property type="match status" value="1"/>
</dbReference>
<evidence type="ECO:0000313" key="3">
    <source>
        <dbReference type="Proteomes" id="UP001055804"/>
    </source>
</evidence>
<keyword evidence="1" id="KW-0472">Membrane</keyword>
<evidence type="ECO:0000256" key="1">
    <source>
        <dbReference type="SAM" id="Phobius"/>
    </source>
</evidence>
<accession>A0A9J6PI91</accession>
<name>A0A9J6PI91_9PROT</name>
<dbReference type="GO" id="GO:0005975">
    <property type="term" value="P:carbohydrate metabolic process"/>
    <property type="evidence" value="ECO:0007669"/>
    <property type="project" value="InterPro"/>
</dbReference>
<dbReference type="Gene3D" id="3.20.20.370">
    <property type="entry name" value="Glycoside hydrolase/deacetylase"/>
    <property type="match status" value="1"/>
</dbReference>
<dbReference type="PANTHER" id="PTHR30105:SF2">
    <property type="entry name" value="DIVERGENT POLYSACCHARIDE DEACETYLASE SUPERFAMILY"/>
    <property type="match status" value="1"/>
</dbReference>
<feature type="transmembrane region" description="Helical" evidence="1">
    <location>
        <begin position="56"/>
        <end position="78"/>
    </location>
</feature>
<dbReference type="RefSeq" id="WP_269331733.1">
    <property type="nucleotide sequence ID" value="NZ_JAMZFT010000001.1"/>
</dbReference>
<evidence type="ECO:0000313" key="2">
    <source>
        <dbReference type="EMBL" id="MCP1335802.1"/>
    </source>
</evidence>